<name>A0ABQ4XA19_9ASTR</name>
<evidence type="ECO:0000313" key="2">
    <source>
        <dbReference type="EMBL" id="GJS62113.1"/>
    </source>
</evidence>
<reference evidence="2" key="1">
    <citation type="journal article" date="2022" name="Int. J. Mol. Sci.">
        <title>Draft Genome of Tanacetum Coccineum: Genomic Comparison of Closely Related Tanacetum-Family Plants.</title>
        <authorList>
            <person name="Yamashiro T."/>
            <person name="Shiraishi A."/>
            <person name="Nakayama K."/>
            <person name="Satake H."/>
        </authorList>
    </citation>
    <scope>NUCLEOTIDE SEQUENCE</scope>
</reference>
<evidence type="ECO:0000313" key="3">
    <source>
        <dbReference type="Proteomes" id="UP001151760"/>
    </source>
</evidence>
<comment type="caution">
    <text evidence="2">The sequence shown here is derived from an EMBL/GenBank/DDBJ whole genome shotgun (WGS) entry which is preliminary data.</text>
</comment>
<dbReference type="EMBL" id="BQNB010009337">
    <property type="protein sequence ID" value="GJS62113.1"/>
    <property type="molecule type" value="Genomic_DNA"/>
</dbReference>
<feature type="compositionally biased region" description="Low complexity" evidence="1">
    <location>
        <begin position="175"/>
        <end position="185"/>
    </location>
</feature>
<dbReference type="Proteomes" id="UP001151760">
    <property type="component" value="Unassembled WGS sequence"/>
</dbReference>
<reference evidence="2" key="2">
    <citation type="submission" date="2022-01" db="EMBL/GenBank/DDBJ databases">
        <authorList>
            <person name="Yamashiro T."/>
            <person name="Shiraishi A."/>
            <person name="Satake H."/>
            <person name="Nakayama K."/>
        </authorList>
    </citation>
    <scope>NUCLEOTIDE SEQUENCE</scope>
</reference>
<organism evidence="2 3">
    <name type="scientific">Tanacetum coccineum</name>
    <dbReference type="NCBI Taxonomy" id="301880"/>
    <lineage>
        <taxon>Eukaryota</taxon>
        <taxon>Viridiplantae</taxon>
        <taxon>Streptophyta</taxon>
        <taxon>Embryophyta</taxon>
        <taxon>Tracheophyta</taxon>
        <taxon>Spermatophyta</taxon>
        <taxon>Magnoliopsida</taxon>
        <taxon>eudicotyledons</taxon>
        <taxon>Gunneridae</taxon>
        <taxon>Pentapetalae</taxon>
        <taxon>asterids</taxon>
        <taxon>campanulids</taxon>
        <taxon>Asterales</taxon>
        <taxon>Asteraceae</taxon>
        <taxon>Asteroideae</taxon>
        <taxon>Anthemideae</taxon>
        <taxon>Anthemidinae</taxon>
        <taxon>Tanacetum</taxon>
    </lineage>
</organism>
<evidence type="ECO:0000256" key="1">
    <source>
        <dbReference type="SAM" id="MobiDB-lite"/>
    </source>
</evidence>
<sequence length="241" mass="28073">MAHLLPSKCSNPDIYPPPHEDSSLIHDALFYERTQPKTQKIKDVDTFLDPFQMILSELKTHLKKWEIILSENAVSLTGNKDHPNACLCYMLYCLTIEKTFNLAYYIAHRMVSVTKSADMTLPYRMLLTRLFEHVRVNHPYSFLNELYLGDHVMIPLSEKRVFRFKHEGQRPRLPTPSNSESSDSPSPTPHQGMENDLVKNYTLDPIPYMNQLPPIKGGESLEFKQTKRMFKCLFHFLSKKK</sequence>
<feature type="region of interest" description="Disordered" evidence="1">
    <location>
        <begin position="167"/>
        <end position="195"/>
    </location>
</feature>
<proteinExistence type="predicted"/>
<accession>A0ABQ4XA19</accession>
<protein>
    <submittedName>
        <fullName evidence="2">Uncharacterized protein</fullName>
    </submittedName>
</protein>
<gene>
    <name evidence="2" type="ORF">Tco_0656897</name>
</gene>
<keyword evidence="3" id="KW-1185">Reference proteome</keyword>